<evidence type="ECO:0000313" key="3">
    <source>
        <dbReference type="EMBL" id="KAJ4393962.1"/>
    </source>
</evidence>
<feature type="chain" id="PRO_5041032719" description="Lipase 1" evidence="2">
    <location>
        <begin position="22"/>
        <end position="438"/>
    </location>
</feature>
<reference evidence="3" key="1">
    <citation type="submission" date="2022-10" db="EMBL/GenBank/DDBJ databases">
        <title>Tapping the CABI collections for fungal endophytes: first genome assemblies for Collariella, Neodidymelliopsis, Ascochyta clinopodiicola, Didymella pomorum, Didymosphaeria variabile, Neocosmospora piperis and Neocucurbitaria cava.</title>
        <authorList>
            <person name="Hill R."/>
        </authorList>
    </citation>
    <scope>NUCLEOTIDE SEQUENCE</scope>
    <source>
        <strain evidence="3">IMI 355082</strain>
    </source>
</reference>
<dbReference type="PANTHER" id="PTHR34853">
    <property type="match status" value="1"/>
</dbReference>
<dbReference type="Gene3D" id="3.40.50.1820">
    <property type="entry name" value="alpha/beta hydrolase"/>
    <property type="match status" value="1"/>
</dbReference>
<dbReference type="GO" id="GO:0004806">
    <property type="term" value="F:triacylglycerol lipase activity"/>
    <property type="evidence" value="ECO:0007669"/>
    <property type="project" value="UniProtKB-UniRule"/>
</dbReference>
<evidence type="ECO:0000313" key="4">
    <source>
        <dbReference type="Proteomes" id="UP001140453"/>
    </source>
</evidence>
<dbReference type="PIRSF" id="PIRSF029171">
    <property type="entry name" value="Esterase_LipA"/>
    <property type="match status" value="1"/>
</dbReference>
<comment type="caution">
    <text evidence="3">The sequence shown here is derived from an EMBL/GenBank/DDBJ whole genome shotgun (WGS) entry which is preliminary data.</text>
</comment>
<feature type="signal peptide" evidence="2">
    <location>
        <begin position="1"/>
        <end position="21"/>
    </location>
</feature>
<gene>
    <name evidence="3" type="ORF">N0V93_003179</name>
</gene>
<keyword evidence="1" id="KW-0378">Hydrolase</keyword>
<dbReference type="GO" id="GO:0016042">
    <property type="term" value="P:lipid catabolic process"/>
    <property type="evidence" value="ECO:0007669"/>
    <property type="project" value="UniProtKB-UniRule"/>
</dbReference>
<proteinExistence type="inferred from homology"/>
<comment type="similarity">
    <text evidence="2">Belongs to the AB hydrolase superfamily. Lipase family.</text>
</comment>
<dbReference type="InterPro" id="IPR029058">
    <property type="entry name" value="AB_hydrolase_fold"/>
</dbReference>
<dbReference type="Gene3D" id="1.10.260.130">
    <property type="match status" value="1"/>
</dbReference>
<dbReference type="SUPFAM" id="SSF53474">
    <property type="entry name" value="alpha/beta-Hydrolases"/>
    <property type="match status" value="1"/>
</dbReference>
<dbReference type="AlphaFoldDB" id="A0A9W8YWM3"/>
<name>A0A9W8YWM3_9PEZI</name>
<dbReference type="Proteomes" id="UP001140453">
    <property type="component" value="Unassembled WGS sequence"/>
</dbReference>
<evidence type="ECO:0008006" key="5">
    <source>
        <dbReference type="Google" id="ProtNLM"/>
    </source>
</evidence>
<dbReference type="EMBL" id="JAPEVB010000002">
    <property type="protein sequence ID" value="KAJ4393962.1"/>
    <property type="molecule type" value="Genomic_DNA"/>
</dbReference>
<dbReference type="InterPro" id="IPR005152">
    <property type="entry name" value="Lipase_secreted"/>
</dbReference>
<dbReference type="Pfam" id="PF03583">
    <property type="entry name" value="LIP"/>
    <property type="match status" value="1"/>
</dbReference>
<organism evidence="3 4">
    <name type="scientific">Gnomoniopsis smithogilvyi</name>
    <dbReference type="NCBI Taxonomy" id="1191159"/>
    <lineage>
        <taxon>Eukaryota</taxon>
        <taxon>Fungi</taxon>
        <taxon>Dikarya</taxon>
        <taxon>Ascomycota</taxon>
        <taxon>Pezizomycotina</taxon>
        <taxon>Sordariomycetes</taxon>
        <taxon>Sordariomycetidae</taxon>
        <taxon>Diaporthales</taxon>
        <taxon>Gnomoniaceae</taxon>
        <taxon>Gnomoniopsis</taxon>
    </lineage>
</organism>
<evidence type="ECO:0000256" key="1">
    <source>
        <dbReference type="ARBA" id="ARBA00022801"/>
    </source>
</evidence>
<dbReference type="OrthoDB" id="2373480at2759"/>
<evidence type="ECO:0000256" key="2">
    <source>
        <dbReference type="PIRNR" id="PIRNR029171"/>
    </source>
</evidence>
<protein>
    <recommendedName>
        <fullName evidence="5">Lipase 1</fullName>
    </recommendedName>
</protein>
<sequence>MSVKFAGLLAAACFFMQGALAIATPRLGSLKRDDSTQAIPPSEDPWYTAPDGYESTSPGAILRNRTAPNSLIQAAGSNCSTAYQLLYRTTASQGNATFAVNTVLVPQDPTNALLSYQIPYDSAYINSSPSYTLSQQVYSDIKIALGKGYFVTVPDYEGPLASFTAGHMSGYATLDGVRATLNGAELYGLSDDTLYATWGYSGGALATEWAAELQADYASELSFAGSAMGGLTPNVTTVLETINLKISAGLAPPAIIGLLSQWPAAKEWLYSKLTTNTVGTYTAANFLAAENYTLSQAESSYEFQNIYKYFVDGLSDITDPTVSGVVDQDGVMGLHGVPLMPVYVYKTINDQISPIADTDALVASFCEQGANILYQRNTVGTHGTEEVYGDPAATLFLDAVLTGTYADAYTTTGCTVQNVTVESQGGTFGSGSGILSGL</sequence>
<keyword evidence="2" id="KW-0732">Signal</keyword>
<accession>A0A9W8YWM3</accession>
<keyword evidence="4" id="KW-1185">Reference proteome</keyword>
<dbReference type="PANTHER" id="PTHR34853:SF5">
    <property type="entry name" value="LIP-DOMAIN-CONTAINING PROTEIN-RELATED"/>
    <property type="match status" value="1"/>
</dbReference>